<keyword evidence="3" id="KW-1185">Reference proteome</keyword>
<feature type="compositionally biased region" description="Basic and acidic residues" evidence="1">
    <location>
        <begin position="155"/>
        <end position="167"/>
    </location>
</feature>
<dbReference type="PROSITE" id="PS51257">
    <property type="entry name" value="PROKAR_LIPOPROTEIN"/>
    <property type="match status" value="1"/>
</dbReference>
<dbReference type="AlphaFoldDB" id="A0A0M3HNA7"/>
<feature type="chain" id="PRO_5005656574" evidence="2">
    <location>
        <begin position="19"/>
        <end position="179"/>
    </location>
</feature>
<accession>A0A0M3HNA7</accession>
<evidence type="ECO:0000313" key="4">
    <source>
        <dbReference type="WBParaSite" id="ALUE_0000313901-mRNA-1"/>
    </source>
</evidence>
<protein>
    <submittedName>
        <fullName evidence="4">A20-type domain-containing protein</fullName>
    </submittedName>
</protein>
<name>A0A0M3HNA7_ASCLU</name>
<keyword evidence="2" id="KW-0732">Signal</keyword>
<organism evidence="3 4">
    <name type="scientific">Ascaris lumbricoides</name>
    <name type="common">Giant roundworm</name>
    <dbReference type="NCBI Taxonomy" id="6252"/>
    <lineage>
        <taxon>Eukaryota</taxon>
        <taxon>Metazoa</taxon>
        <taxon>Ecdysozoa</taxon>
        <taxon>Nematoda</taxon>
        <taxon>Chromadorea</taxon>
        <taxon>Rhabditida</taxon>
        <taxon>Spirurina</taxon>
        <taxon>Ascaridomorpha</taxon>
        <taxon>Ascaridoidea</taxon>
        <taxon>Ascarididae</taxon>
        <taxon>Ascaris</taxon>
    </lineage>
</organism>
<evidence type="ECO:0000256" key="1">
    <source>
        <dbReference type="SAM" id="MobiDB-lite"/>
    </source>
</evidence>
<reference evidence="4" key="1">
    <citation type="submission" date="2017-02" db="UniProtKB">
        <authorList>
            <consortium name="WormBaseParasite"/>
        </authorList>
    </citation>
    <scope>IDENTIFICATION</scope>
</reference>
<dbReference type="WBParaSite" id="ALUE_0000313901-mRNA-1">
    <property type="protein sequence ID" value="ALUE_0000313901-mRNA-1"/>
    <property type="gene ID" value="ALUE_0000313901"/>
</dbReference>
<proteinExistence type="predicted"/>
<evidence type="ECO:0000313" key="3">
    <source>
        <dbReference type="Proteomes" id="UP000036681"/>
    </source>
</evidence>
<sequence length="179" mass="20095">MDSLRMSMLFSLICTVAACGCGGCNYASDLACARCCTAYVRRATNFLTSALENWHDRTLPAGSNFQSDVLPTKYHLQPRFSVRSGLRSSLHLHTPPDDSRGVFEFISKASEWRRFMNGKSADIEGAVEIYNYLDSLRSFDEKASAAKRSKPMPSHQERKANNARREESALQAIVQELYN</sequence>
<evidence type="ECO:0000256" key="2">
    <source>
        <dbReference type="SAM" id="SignalP"/>
    </source>
</evidence>
<dbReference type="Proteomes" id="UP000036681">
    <property type="component" value="Unplaced"/>
</dbReference>
<feature type="signal peptide" evidence="2">
    <location>
        <begin position="1"/>
        <end position="18"/>
    </location>
</feature>
<feature type="region of interest" description="Disordered" evidence="1">
    <location>
        <begin position="144"/>
        <end position="167"/>
    </location>
</feature>